<dbReference type="Pfam" id="PF02171">
    <property type="entry name" value="Piwi"/>
    <property type="match status" value="1"/>
</dbReference>
<proteinExistence type="predicted"/>
<dbReference type="InterPro" id="IPR003165">
    <property type="entry name" value="Piwi"/>
</dbReference>
<organism evidence="3 4">
    <name type="scientific">Camelina sativa</name>
    <name type="common">False flax</name>
    <name type="synonym">Myagrum sativum</name>
    <dbReference type="NCBI Taxonomy" id="90675"/>
    <lineage>
        <taxon>Eukaryota</taxon>
        <taxon>Viridiplantae</taxon>
        <taxon>Streptophyta</taxon>
        <taxon>Embryophyta</taxon>
        <taxon>Tracheophyta</taxon>
        <taxon>Spermatophyta</taxon>
        <taxon>Magnoliopsida</taxon>
        <taxon>eudicotyledons</taxon>
        <taxon>Gunneridae</taxon>
        <taxon>Pentapetalae</taxon>
        <taxon>rosids</taxon>
        <taxon>malvids</taxon>
        <taxon>Brassicales</taxon>
        <taxon>Brassicaceae</taxon>
        <taxon>Camelineae</taxon>
        <taxon>Camelina</taxon>
    </lineage>
</organism>
<evidence type="ECO:0000313" key="3">
    <source>
        <dbReference type="Proteomes" id="UP000694864"/>
    </source>
</evidence>
<dbReference type="SUPFAM" id="SSF53098">
    <property type="entry name" value="Ribonuclease H-like"/>
    <property type="match status" value="1"/>
</dbReference>
<dbReference type="Gene3D" id="3.30.420.10">
    <property type="entry name" value="Ribonuclease H-like superfamily/Ribonuclease H"/>
    <property type="match status" value="1"/>
</dbReference>
<evidence type="ECO:0000256" key="1">
    <source>
        <dbReference type="SAM" id="Coils"/>
    </source>
</evidence>
<dbReference type="RefSeq" id="XP_010501711.1">
    <property type="nucleotide sequence ID" value="XM_010503409.1"/>
</dbReference>
<reference evidence="4" key="2">
    <citation type="submission" date="2025-08" db="UniProtKB">
        <authorList>
            <consortium name="RefSeq"/>
        </authorList>
    </citation>
    <scope>IDENTIFICATION</scope>
    <source>
        <tissue evidence="4">Leaf</tissue>
    </source>
</reference>
<gene>
    <name evidence="4" type="primary">LOC104779010</name>
</gene>
<dbReference type="InterPro" id="IPR012337">
    <property type="entry name" value="RNaseH-like_sf"/>
</dbReference>
<dbReference type="PANTHER" id="PTHR22891">
    <property type="entry name" value="EUKARYOTIC TRANSLATION INITIATION FACTOR 2C"/>
    <property type="match status" value="1"/>
</dbReference>
<dbReference type="GeneID" id="104779010"/>
<dbReference type="InterPro" id="IPR036397">
    <property type="entry name" value="RNaseH_sf"/>
</dbReference>
<dbReference type="Proteomes" id="UP000694864">
    <property type="component" value="Chromosome 3"/>
</dbReference>
<keyword evidence="1" id="KW-0175">Coiled coil</keyword>
<evidence type="ECO:0000259" key="2">
    <source>
        <dbReference type="Pfam" id="PF02171"/>
    </source>
</evidence>
<keyword evidence="3" id="KW-1185">Reference proteome</keyword>
<sequence length="255" mass="28837">MCSLLSESRSREKDDLSSFVSSSFVNHRNELKTKMLKDMGVTFDEHGQVMFIGGYVNHLADRSIAAVVGTVDWPKTKPYAAMVRAQTQGEERIQRFGEGCSKLVEAHIRESGKKPNKIVIFRYEVGKEILQDELQDLKNKLGGYTSNITVIVATKHASDPERDDDIDFYSFSLGVRFDFEFFYNSGNFSMTSLLLYLCSNETTTKIVTPLTYTFQMVPPITTLISPLSEYTRETPLATNRGSFMTIPKPYTGRSK</sequence>
<reference evidence="3" key="1">
    <citation type="journal article" date="2014" name="Nat. Commun.">
        <title>The emerging biofuel crop Camelina sativa retains a highly undifferentiated hexaploid genome structure.</title>
        <authorList>
            <person name="Kagale S."/>
            <person name="Koh C."/>
            <person name="Nixon J."/>
            <person name="Bollina V."/>
            <person name="Clarke W.E."/>
            <person name="Tuteja R."/>
            <person name="Spillane C."/>
            <person name="Robinson S.J."/>
            <person name="Links M.G."/>
            <person name="Clarke C."/>
            <person name="Higgins E.E."/>
            <person name="Huebert T."/>
            <person name="Sharpe A.G."/>
            <person name="Parkin I.A."/>
        </authorList>
    </citation>
    <scope>NUCLEOTIDE SEQUENCE [LARGE SCALE GENOMIC DNA]</scope>
    <source>
        <strain evidence="3">cv. DH55</strain>
    </source>
</reference>
<evidence type="ECO:0000313" key="4">
    <source>
        <dbReference type="RefSeq" id="XP_010501711.1"/>
    </source>
</evidence>
<feature type="coiled-coil region" evidence="1">
    <location>
        <begin position="120"/>
        <end position="147"/>
    </location>
</feature>
<feature type="domain" description="Piwi" evidence="2">
    <location>
        <begin position="48"/>
        <end position="157"/>
    </location>
</feature>
<accession>A0ABM0YJ26</accession>
<protein>
    <submittedName>
        <fullName evidence="4">Protein argonaute 7-like</fullName>
    </submittedName>
</protein>
<name>A0ABM0YJ26_CAMSA</name>